<dbReference type="PANTHER" id="PTHR11889:SF31">
    <property type="entry name" value="PROTEIN HEDGEHOG"/>
    <property type="match status" value="1"/>
</dbReference>
<dbReference type="InterPro" id="IPR050387">
    <property type="entry name" value="Hedgehog_Signaling"/>
</dbReference>
<proteinExistence type="predicted"/>
<dbReference type="EMBL" id="CCSB01000002">
    <property type="protein sequence ID" value="CDZ77931.1"/>
    <property type="molecule type" value="Genomic_DNA"/>
</dbReference>
<dbReference type="eggNOG" id="COG1372">
    <property type="taxonomic scope" value="Bacteria"/>
</dbReference>
<feature type="domain" description="Hint" evidence="2">
    <location>
        <begin position="120"/>
        <end position="168"/>
    </location>
</feature>
<dbReference type="InterPro" id="IPR001767">
    <property type="entry name" value="Hedgehog_Hint"/>
</dbReference>
<dbReference type="Pfam" id="PF01079">
    <property type="entry name" value="Hint"/>
    <property type="match status" value="1"/>
</dbReference>
<dbReference type="STRING" id="1034943.BN59_02225"/>
<reference evidence="5 6" key="1">
    <citation type="submission" date="2014-06" db="EMBL/GenBank/DDBJ databases">
        <authorList>
            <person name="Urmite Genomes Urmite Genomes"/>
        </authorList>
    </citation>
    <scope>NUCLEOTIDE SEQUENCE [LARGE SCALE GENOMIC DNA]</scope>
</reference>
<dbReference type="InterPro" id="IPR003587">
    <property type="entry name" value="Hint_dom_N"/>
</dbReference>
<evidence type="ECO:0000259" key="4">
    <source>
        <dbReference type="SMART" id="SM00978"/>
    </source>
</evidence>
<protein>
    <submittedName>
        <fullName evidence="5">DNA polymerase II large subunit</fullName>
    </submittedName>
</protein>
<keyword evidence="6" id="KW-1185">Reference proteome</keyword>
<evidence type="ECO:0000313" key="5">
    <source>
        <dbReference type="EMBL" id="CDZ77931.1"/>
    </source>
</evidence>
<dbReference type="SMART" id="SM00978">
    <property type="entry name" value="Tim44"/>
    <property type="match status" value="1"/>
</dbReference>
<dbReference type="PROSITE" id="PS50817">
    <property type="entry name" value="INTEIN_N_TER"/>
    <property type="match status" value="1"/>
</dbReference>
<accession>A0A078KYD9</accession>
<dbReference type="eggNOG" id="COG1465">
    <property type="taxonomic scope" value="Bacteria"/>
</dbReference>
<name>A0A078KYD9_9GAMM</name>
<dbReference type="PROSITE" id="PS51257">
    <property type="entry name" value="PROKAR_LIPOPROTEIN"/>
    <property type="match status" value="1"/>
</dbReference>
<dbReference type="InterPro" id="IPR003586">
    <property type="entry name" value="Hint_dom_C"/>
</dbReference>
<dbReference type="Gene3D" id="3.10.450.240">
    <property type="match status" value="1"/>
</dbReference>
<feature type="domain" description="Hint" evidence="2">
    <location>
        <begin position="392"/>
        <end position="437"/>
    </location>
</feature>
<organism evidence="5 6">
    <name type="scientific">Legionella massiliensis</name>
    <dbReference type="NCBI Taxonomy" id="1034943"/>
    <lineage>
        <taxon>Bacteria</taxon>
        <taxon>Pseudomonadati</taxon>
        <taxon>Pseudomonadota</taxon>
        <taxon>Gammaproteobacteria</taxon>
        <taxon>Legionellales</taxon>
        <taxon>Legionellaceae</taxon>
        <taxon>Legionella</taxon>
    </lineage>
</organism>
<feature type="domain" description="Hint" evidence="3">
    <location>
        <begin position="161"/>
        <end position="255"/>
    </location>
</feature>
<feature type="signal peptide" evidence="1">
    <location>
        <begin position="1"/>
        <end position="23"/>
    </location>
</feature>
<dbReference type="GO" id="GO:0016539">
    <property type="term" value="P:intein-mediated protein splicing"/>
    <property type="evidence" value="ECO:0007669"/>
    <property type="project" value="InterPro"/>
</dbReference>
<feature type="domain" description="Hint" evidence="3">
    <location>
        <begin position="27"/>
        <end position="119"/>
    </location>
</feature>
<dbReference type="InterPro" id="IPR007379">
    <property type="entry name" value="Tim44-like_dom"/>
</dbReference>
<dbReference type="SMART" id="SM00306">
    <property type="entry name" value="HintN"/>
    <property type="match status" value="3"/>
</dbReference>
<dbReference type="PANTHER" id="PTHR11889">
    <property type="entry name" value="HEDGEHOG"/>
    <property type="match status" value="1"/>
</dbReference>
<dbReference type="NCBIfam" id="TIGR01443">
    <property type="entry name" value="intein_Cterm"/>
    <property type="match status" value="1"/>
</dbReference>
<dbReference type="AlphaFoldDB" id="A0A078KYD9"/>
<feature type="chain" id="PRO_5009744101" evidence="1">
    <location>
        <begin position="24"/>
        <end position="862"/>
    </location>
</feature>
<evidence type="ECO:0000256" key="1">
    <source>
        <dbReference type="SAM" id="SignalP"/>
    </source>
</evidence>
<dbReference type="InterPro" id="IPR006141">
    <property type="entry name" value="Intein_N"/>
</dbReference>
<feature type="domain" description="Hint" evidence="3">
    <location>
        <begin position="299"/>
        <end position="391"/>
    </location>
</feature>
<dbReference type="SUPFAM" id="SSF51294">
    <property type="entry name" value="Hedgehog/intein (Hint) domain"/>
    <property type="match status" value="3"/>
</dbReference>
<evidence type="ECO:0000259" key="2">
    <source>
        <dbReference type="SMART" id="SM00305"/>
    </source>
</evidence>
<dbReference type="eggNOG" id="COG4395">
    <property type="taxonomic scope" value="Bacteria"/>
</dbReference>
<evidence type="ECO:0000259" key="3">
    <source>
        <dbReference type="SMART" id="SM00306"/>
    </source>
</evidence>
<dbReference type="SMART" id="SM00305">
    <property type="entry name" value="HintC"/>
    <property type="match status" value="3"/>
</dbReference>
<keyword evidence="1" id="KW-0732">Signal</keyword>
<dbReference type="OrthoDB" id="7742354at2"/>
<dbReference type="InterPro" id="IPR036844">
    <property type="entry name" value="Hint_dom_sf"/>
</dbReference>
<gene>
    <name evidence="5" type="ORF">BN59_02225</name>
</gene>
<dbReference type="InterPro" id="IPR032710">
    <property type="entry name" value="NTF2-like_dom_sf"/>
</dbReference>
<dbReference type="RefSeq" id="WP_043874388.1">
    <property type="nucleotide sequence ID" value="NZ_CCVW01000002.1"/>
</dbReference>
<dbReference type="Proteomes" id="UP000044071">
    <property type="component" value="Unassembled WGS sequence"/>
</dbReference>
<feature type="domain" description="Tim44-like" evidence="4">
    <location>
        <begin position="492"/>
        <end position="637"/>
    </location>
</feature>
<dbReference type="Pfam" id="PF04280">
    <property type="entry name" value="Tim44"/>
    <property type="match status" value="1"/>
</dbReference>
<feature type="domain" description="Hint" evidence="2">
    <location>
        <begin position="256"/>
        <end position="306"/>
    </location>
</feature>
<dbReference type="GO" id="GO:0016540">
    <property type="term" value="P:protein autoprocessing"/>
    <property type="evidence" value="ECO:0007669"/>
    <property type="project" value="InterPro"/>
</dbReference>
<dbReference type="PROSITE" id="PS50818">
    <property type="entry name" value="INTEIN_C_TER"/>
    <property type="match status" value="2"/>
</dbReference>
<dbReference type="CDD" id="cd00081">
    <property type="entry name" value="Hint"/>
    <property type="match status" value="3"/>
</dbReference>
<dbReference type="Gene3D" id="2.170.16.10">
    <property type="entry name" value="Hedgehog/Intein (Hint) domain"/>
    <property type="match status" value="3"/>
</dbReference>
<dbReference type="InterPro" id="IPR030934">
    <property type="entry name" value="Intein_C"/>
</dbReference>
<dbReference type="SUPFAM" id="SSF54427">
    <property type="entry name" value="NTF2-like"/>
    <property type="match status" value="1"/>
</dbReference>
<evidence type="ECO:0000313" key="6">
    <source>
        <dbReference type="Proteomes" id="UP000044071"/>
    </source>
</evidence>
<sequence length="862" mass="97674">MGRLFRYFLVFSIATACSLNLWARGGGGCFEQGTLVSTPRGPIPIEQLKDGDWVWGSSQGKYKQAQIVSTTQIKPESYLEFQLPAETLHVTDEHLFALAMGIFKRAASLQPGDKLIIWQKGQWQELPILTIKRIKAHKPAFNLLVDHGATYFANGILVHNKGCFLPNTPILQANGTTIPISQIRPGDLVRAYEIDGRIVTTEVRGVIKHQATDYYVLSTDKITLNVTAEHPFFVGNGRFKTLEALKPGELIYVLVGDSLQAQRIREIHQVSKATTVYNLQTDVPHTYFAAGIAVHNKGGGCFPAGTQIQTATGPKAIELLSPGEQVRAINRNGLEVSTKIESIYTTQSPILTVETDLGTLHTTKEHPLAQGANYFTEAGRLVVHDQILFKTAKGFKPATILSLHTEAESLVFNLRVQTPHTFIADGFLVHNKGGGGYGGGGGSEEGLGGLLFAIFLVFALGWFTQHGAEYKRFENLDYNFSRNVIRRKASKTDELLKFLARQDKTVAPETLIKRVRIIFRELQKCWQAREYTPMETLLMPDLYMQHCLQISAMTRNHEINILDSLIINNIDLVNLRYTEKKEQREFTALITATVRDYYVDDRNHEFLRGDQSAETFQEFWTFQYDQDLGWLLREIEQTRESDYLKEENFVEQFTELQIEKIYQDKVDNLGVAGPGLKQDVEIKANKVERMLNFLVQADKLWDKRGMENRVSKVFSSVHLALEAGALDAQVDEQLFPEVAAQFRETVDGWRALGKTIEYRNFCIRKIEIVLVKNFNDKTKDEFTARVTAHAQRILKQDSFLLSQDSYVTPFTEYWVFGRLDGVWKLKEVLLGLHGDKTVGIENVEEGSSLDLIKWYYTKKRAL</sequence>